<reference evidence="1 2" key="1">
    <citation type="submission" date="2023-11" db="EMBL/GenBank/DDBJ databases">
        <title>Draft genome of Azohydromonas lata strain H1 (DSM1123), a polyhydroxyalkanoate producer.</title>
        <authorList>
            <person name="Traversa D."/>
            <person name="D'Addabbo P."/>
            <person name="Pazzani C."/>
            <person name="Manzari C."/>
            <person name="Chiara M."/>
            <person name="Scrascia M."/>
        </authorList>
    </citation>
    <scope>NUCLEOTIDE SEQUENCE [LARGE SCALE GENOMIC DNA]</scope>
    <source>
        <strain evidence="1 2">H1</strain>
    </source>
</reference>
<keyword evidence="2" id="KW-1185">Reference proteome</keyword>
<name>A0ABU5IHN8_9BURK</name>
<dbReference type="Proteomes" id="UP001293718">
    <property type="component" value="Unassembled WGS sequence"/>
</dbReference>
<evidence type="ECO:0000313" key="2">
    <source>
        <dbReference type="Proteomes" id="UP001293718"/>
    </source>
</evidence>
<comment type="caution">
    <text evidence="1">The sequence shown here is derived from an EMBL/GenBank/DDBJ whole genome shotgun (WGS) entry which is preliminary data.</text>
</comment>
<gene>
    <name evidence="1" type="ORF">SM757_12760</name>
</gene>
<sequence length="258" mass="27976">MALRLRSELWVRIGPQHCALALWRAGWRSHPAVALSMAGDWPEAALRSALQAVRRTGHALPRSAVVVLEDECLSYYLLPAQHRWRDAVDRARALFAVNTGDEALQVTLGLAPGGQRWLAAAVSGELVHGLGAALGSQGVAIRSMRAALAEDLQYRSADLPRGDALVALLRQRGLQLMALRHGALEALCWESCQVDVPYTVRERLMGFAVRQGLENAETCVLPADAWQHARLTGLADAEGWRLLPPLPLPAFRGAGPAT</sequence>
<evidence type="ECO:0000313" key="1">
    <source>
        <dbReference type="EMBL" id="MDZ5457443.1"/>
    </source>
</evidence>
<accession>A0ABU5IHN8</accession>
<protein>
    <submittedName>
        <fullName evidence="1">Uncharacterized protein</fullName>
    </submittedName>
</protein>
<dbReference type="EMBL" id="JAXOJX010000018">
    <property type="protein sequence ID" value="MDZ5457443.1"/>
    <property type="molecule type" value="Genomic_DNA"/>
</dbReference>
<proteinExistence type="predicted"/>
<organism evidence="1 2">
    <name type="scientific">Azohydromonas lata</name>
    <dbReference type="NCBI Taxonomy" id="45677"/>
    <lineage>
        <taxon>Bacteria</taxon>
        <taxon>Pseudomonadati</taxon>
        <taxon>Pseudomonadota</taxon>
        <taxon>Betaproteobacteria</taxon>
        <taxon>Burkholderiales</taxon>
        <taxon>Sphaerotilaceae</taxon>
        <taxon>Azohydromonas</taxon>
    </lineage>
</organism>
<dbReference type="RefSeq" id="WP_322465753.1">
    <property type="nucleotide sequence ID" value="NZ_JAXOJX010000018.1"/>
</dbReference>